<reference evidence="3 4" key="1">
    <citation type="submission" date="2021-01" db="EMBL/GenBank/DDBJ databases">
        <title>Diatom-associated Roseobacters Show Island Model of Population Structure.</title>
        <authorList>
            <person name="Qu L."/>
            <person name="Feng X."/>
            <person name="Chen Y."/>
            <person name="Li L."/>
            <person name="Wang X."/>
            <person name="Hu Z."/>
            <person name="Wang H."/>
            <person name="Luo H."/>
        </authorList>
    </citation>
    <scope>NUCLEOTIDE SEQUENCE [LARGE SCALE GENOMIC DNA]</scope>
    <source>
        <strain evidence="3 4">TR60-84</strain>
    </source>
</reference>
<dbReference type="GO" id="GO:0016791">
    <property type="term" value="F:phosphatase activity"/>
    <property type="evidence" value="ECO:0007669"/>
    <property type="project" value="TreeGrafter"/>
</dbReference>
<feature type="active site" description="Tele-phosphohistidine intermediate" evidence="1">
    <location>
        <position position="12"/>
    </location>
</feature>
<dbReference type="PANTHER" id="PTHR48100:SF44">
    <property type="entry name" value="PHOSPHATASE C1620.13-RELATED"/>
    <property type="match status" value="1"/>
</dbReference>
<gene>
    <name evidence="3" type="ORF">JQV55_19850</name>
</gene>
<comment type="caution">
    <text evidence="3">The sequence shown here is derived from an EMBL/GenBank/DDBJ whole genome shotgun (WGS) entry which is preliminary data.</text>
</comment>
<feature type="active site" description="Proton donor/acceptor" evidence="1">
    <location>
        <position position="85"/>
    </location>
</feature>
<dbReference type="PANTHER" id="PTHR48100">
    <property type="entry name" value="BROAD-SPECIFICITY PHOSPHATASE YOR283W-RELATED"/>
    <property type="match status" value="1"/>
</dbReference>
<dbReference type="SMART" id="SM00855">
    <property type="entry name" value="PGAM"/>
    <property type="match status" value="1"/>
</dbReference>
<dbReference type="AlphaFoldDB" id="A0AAE2W1J1"/>
<organism evidence="3 4">
    <name type="scientific">Sulfitobacter geojensis</name>
    <dbReference type="NCBI Taxonomy" id="1342299"/>
    <lineage>
        <taxon>Bacteria</taxon>
        <taxon>Pseudomonadati</taxon>
        <taxon>Pseudomonadota</taxon>
        <taxon>Alphaproteobacteria</taxon>
        <taxon>Rhodobacterales</taxon>
        <taxon>Roseobacteraceae</taxon>
        <taxon>Sulfitobacter</taxon>
    </lineage>
</organism>
<dbReference type="SUPFAM" id="SSF53254">
    <property type="entry name" value="Phosphoglycerate mutase-like"/>
    <property type="match status" value="1"/>
</dbReference>
<dbReference type="InterPro" id="IPR013078">
    <property type="entry name" value="His_Pase_superF_clade-1"/>
</dbReference>
<dbReference type="RefSeq" id="WP_203243554.1">
    <property type="nucleotide sequence ID" value="NZ_JAFBRH010000008.1"/>
</dbReference>
<dbReference type="Proteomes" id="UP000732193">
    <property type="component" value="Unassembled WGS sequence"/>
</dbReference>
<feature type="binding site" evidence="2">
    <location>
        <position position="61"/>
    </location>
    <ligand>
        <name>substrate</name>
    </ligand>
</feature>
<name>A0AAE2W1J1_9RHOB</name>
<sequence length="173" mass="19263">MTPPSTLIFLRHAQTPWNKAGLTMGQSDIPLSDLGRQEAIQAVAALKTLQIDVIVCSHLKRCLQTISPFRGVGGYKIHINPAWAERSWGVYEGVSKSQRAQETHPKNGETDADFRDRIQHALNGLPSGKNILLVSHSGVFRELRRFGYESDPALDKIPHAIPVRLRRNRAPQG</sequence>
<evidence type="ECO:0000313" key="3">
    <source>
        <dbReference type="EMBL" id="MBM1715834.1"/>
    </source>
</evidence>
<evidence type="ECO:0000313" key="4">
    <source>
        <dbReference type="Proteomes" id="UP000732193"/>
    </source>
</evidence>
<evidence type="ECO:0000256" key="2">
    <source>
        <dbReference type="PIRSR" id="PIRSR613078-2"/>
    </source>
</evidence>
<accession>A0AAE2W1J1</accession>
<feature type="binding site" evidence="2">
    <location>
        <begin position="11"/>
        <end position="18"/>
    </location>
    <ligand>
        <name>substrate</name>
    </ligand>
</feature>
<dbReference type="Gene3D" id="3.40.50.1240">
    <property type="entry name" value="Phosphoglycerate mutase-like"/>
    <property type="match status" value="1"/>
</dbReference>
<keyword evidence="4" id="KW-1185">Reference proteome</keyword>
<dbReference type="Pfam" id="PF00300">
    <property type="entry name" value="His_Phos_1"/>
    <property type="match status" value="1"/>
</dbReference>
<dbReference type="InterPro" id="IPR029033">
    <property type="entry name" value="His_PPase_superfam"/>
</dbReference>
<evidence type="ECO:0000256" key="1">
    <source>
        <dbReference type="PIRSR" id="PIRSR613078-1"/>
    </source>
</evidence>
<protein>
    <submittedName>
        <fullName evidence="3">Histidine phosphatase family protein</fullName>
    </submittedName>
</protein>
<dbReference type="CDD" id="cd07067">
    <property type="entry name" value="HP_PGM_like"/>
    <property type="match status" value="1"/>
</dbReference>
<proteinExistence type="predicted"/>
<dbReference type="EMBL" id="JAFBRM010000009">
    <property type="protein sequence ID" value="MBM1715834.1"/>
    <property type="molecule type" value="Genomic_DNA"/>
</dbReference>
<dbReference type="GO" id="GO:0005829">
    <property type="term" value="C:cytosol"/>
    <property type="evidence" value="ECO:0007669"/>
    <property type="project" value="TreeGrafter"/>
</dbReference>
<dbReference type="InterPro" id="IPR050275">
    <property type="entry name" value="PGM_Phosphatase"/>
</dbReference>
<feature type="binding site" evidence="2">
    <location>
        <position position="96"/>
    </location>
    <ligand>
        <name>substrate</name>
    </ligand>
</feature>